<dbReference type="RefSeq" id="WP_024741711.1">
    <property type="nucleotide sequence ID" value="NZ_BAUG01000034.1"/>
</dbReference>
<dbReference type="GeneID" id="47721738"/>
<dbReference type="Proteomes" id="UP000231564">
    <property type="component" value="Chromosome MARIT"/>
</dbReference>
<gene>
    <name evidence="1" type="ORF">MARIT_0130</name>
</gene>
<keyword evidence="2" id="KW-1185">Reference proteome</keyword>
<accession>A0A2H1E5L1</accession>
<dbReference type="KEGG" id="tmar:MARIT_0130"/>
<reference evidence="1 2" key="1">
    <citation type="submission" date="2016-11" db="EMBL/GenBank/DDBJ databases">
        <authorList>
            <person name="Jaros S."/>
            <person name="Januszkiewicz K."/>
            <person name="Wedrychowicz H."/>
        </authorList>
    </citation>
    <scope>NUCLEOTIDE SEQUENCE [LARGE SCALE GENOMIC DNA]</scope>
    <source>
        <strain evidence="1">NCIMB 2154T</strain>
    </source>
</reference>
<dbReference type="EMBL" id="LT634361">
    <property type="protein sequence ID" value="SFZ80050.1"/>
    <property type="molecule type" value="Genomic_DNA"/>
</dbReference>
<dbReference type="OrthoDB" id="1190777at2"/>
<dbReference type="AlphaFoldDB" id="A0A2H1E5L1"/>
<name>A0A2H1E5L1_9FLAO</name>
<protein>
    <submittedName>
        <fullName evidence="1">Uncharacterized protein</fullName>
    </submittedName>
</protein>
<sequence>MIKDIKKYFNISNQGIAAYIGKSISLVNSIIIGRRYFSLPDLNKLLKLYKSLQMEKGILELPEVIALIDKEKESALPWVKQQIKEKKRALIICKNTLKKLQLRRKVWLRGLGVCTTLLNDQTLDGATLKWLSLRKKHLSIRLKEDTYFKEIAYELRIKSLKGELSYLKKMVEKEFK</sequence>
<organism evidence="1 2">
    <name type="scientific">Tenacibaculum maritimum NCIMB 2154</name>
    <dbReference type="NCBI Taxonomy" id="1349785"/>
    <lineage>
        <taxon>Bacteria</taxon>
        <taxon>Pseudomonadati</taxon>
        <taxon>Bacteroidota</taxon>
        <taxon>Flavobacteriia</taxon>
        <taxon>Flavobacteriales</taxon>
        <taxon>Flavobacteriaceae</taxon>
        <taxon>Tenacibaculum</taxon>
    </lineage>
</organism>
<evidence type="ECO:0000313" key="1">
    <source>
        <dbReference type="EMBL" id="SFZ80050.1"/>
    </source>
</evidence>
<proteinExistence type="predicted"/>
<evidence type="ECO:0000313" key="2">
    <source>
        <dbReference type="Proteomes" id="UP000231564"/>
    </source>
</evidence>